<name>A0ABW3FWY4_9PSEU</name>
<dbReference type="PANTHER" id="PTHR33164:SF95">
    <property type="entry name" value="TRANSCRIPTIONAL REGULATOR"/>
    <property type="match status" value="1"/>
</dbReference>
<evidence type="ECO:0000313" key="3">
    <source>
        <dbReference type="Proteomes" id="UP001597018"/>
    </source>
</evidence>
<dbReference type="SUPFAM" id="SSF46785">
    <property type="entry name" value="Winged helix' DNA-binding domain"/>
    <property type="match status" value="1"/>
</dbReference>
<protein>
    <submittedName>
        <fullName evidence="2">MarR family winged helix-turn-helix transcriptional regulator</fullName>
    </submittedName>
</protein>
<gene>
    <name evidence="2" type="ORF">ACFQ16_16665</name>
</gene>
<dbReference type="InterPro" id="IPR000835">
    <property type="entry name" value="HTH_MarR-typ"/>
</dbReference>
<dbReference type="Gene3D" id="1.10.10.10">
    <property type="entry name" value="Winged helix-like DNA-binding domain superfamily/Winged helix DNA-binding domain"/>
    <property type="match status" value="1"/>
</dbReference>
<sequence length="151" mass="16841">MSSPETGDSVLAAISGLGHLSRRLTQLHTRLWQELVDREVTGPQFTVLGLLHLRGVMDQGTLGELAYLDKSTIAPVLNRLLQRQLIEVTRDDNDRRRKLVAVTDPGRDVVRRLTPAVLAVNDRMLAPLPADDRERFLASLERILQGSTEAE</sequence>
<dbReference type="EMBL" id="JBHTIW010000012">
    <property type="protein sequence ID" value="MFD0921380.1"/>
    <property type="molecule type" value="Genomic_DNA"/>
</dbReference>
<dbReference type="SMART" id="SM00347">
    <property type="entry name" value="HTH_MARR"/>
    <property type="match status" value="1"/>
</dbReference>
<dbReference type="Pfam" id="PF01047">
    <property type="entry name" value="MarR"/>
    <property type="match status" value="1"/>
</dbReference>
<comment type="caution">
    <text evidence="2">The sequence shown here is derived from an EMBL/GenBank/DDBJ whole genome shotgun (WGS) entry which is preliminary data.</text>
</comment>
<keyword evidence="3" id="KW-1185">Reference proteome</keyword>
<dbReference type="InterPro" id="IPR036390">
    <property type="entry name" value="WH_DNA-bd_sf"/>
</dbReference>
<evidence type="ECO:0000259" key="1">
    <source>
        <dbReference type="PROSITE" id="PS50995"/>
    </source>
</evidence>
<accession>A0ABW3FWY4</accession>
<dbReference type="PANTHER" id="PTHR33164">
    <property type="entry name" value="TRANSCRIPTIONAL REGULATOR, MARR FAMILY"/>
    <property type="match status" value="1"/>
</dbReference>
<dbReference type="PROSITE" id="PS50995">
    <property type="entry name" value="HTH_MARR_2"/>
    <property type="match status" value="1"/>
</dbReference>
<dbReference type="InterPro" id="IPR036388">
    <property type="entry name" value="WH-like_DNA-bd_sf"/>
</dbReference>
<reference evidence="3" key="1">
    <citation type="journal article" date="2019" name="Int. J. Syst. Evol. Microbiol.">
        <title>The Global Catalogue of Microorganisms (GCM) 10K type strain sequencing project: providing services to taxonomists for standard genome sequencing and annotation.</title>
        <authorList>
            <consortium name="The Broad Institute Genomics Platform"/>
            <consortium name="The Broad Institute Genome Sequencing Center for Infectious Disease"/>
            <person name="Wu L."/>
            <person name="Ma J."/>
        </authorList>
    </citation>
    <scope>NUCLEOTIDE SEQUENCE [LARGE SCALE GENOMIC DNA]</scope>
    <source>
        <strain evidence="3">CCUG 56401</strain>
    </source>
</reference>
<feature type="domain" description="HTH marR-type" evidence="1">
    <location>
        <begin position="17"/>
        <end position="145"/>
    </location>
</feature>
<dbReference type="InterPro" id="IPR039422">
    <property type="entry name" value="MarR/SlyA-like"/>
</dbReference>
<dbReference type="RefSeq" id="WP_263252990.1">
    <property type="nucleotide sequence ID" value="NZ_BAABLT010000010.1"/>
</dbReference>
<evidence type="ECO:0000313" key="2">
    <source>
        <dbReference type="EMBL" id="MFD0921380.1"/>
    </source>
</evidence>
<proteinExistence type="predicted"/>
<organism evidence="2 3">
    <name type="scientific">Saccharopolyspora rosea</name>
    <dbReference type="NCBI Taxonomy" id="524884"/>
    <lineage>
        <taxon>Bacteria</taxon>
        <taxon>Bacillati</taxon>
        <taxon>Actinomycetota</taxon>
        <taxon>Actinomycetes</taxon>
        <taxon>Pseudonocardiales</taxon>
        <taxon>Pseudonocardiaceae</taxon>
        <taxon>Saccharopolyspora</taxon>
    </lineage>
</organism>
<dbReference type="Proteomes" id="UP001597018">
    <property type="component" value="Unassembled WGS sequence"/>
</dbReference>